<keyword evidence="2" id="KW-0347">Helicase</keyword>
<organism evidence="2 3">
    <name type="scientific">Sneathiella marina</name>
    <dbReference type="NCBI Taxonomy" id="2950108"/>
    <lineage>
        <taxon>Bacteria</taxon>
        <taxon>Pseudomonadati</taxon>
        <taxon>Pseudomonadota</taxon>
        <taxon>Alphaproteobacteria</taxon>
        <taxon>Sneathiellales</taxon>
        <taxon>Sneathiellaceae</taxon>
        <taxon>Sneathiella</taxon>
    </lineage>
</organism>
<keyword evidence="2" id="KW-0378">Hydrolase</keyword>
<feature type="domain" description="SF4 helicase" evidence="1">
    <location>
        <begin position="60"/>
        <end position="110"/>
    </location>
</feature>
<sequence length="238" mass="26120">MKLSAPLHVLKQRAKEAKRTRSIPLSAALNDVAKAEGFASWSLLQARMKTRDAKPNGAEDILNSLKPGDLALIGARPGLGKTRLALEIVLRGRSADRPCFFFSLEYTKSEGERKLAELDPAYISGEAGLYLDVSDQISAAHIIEQTATLLRPGSIIAIDYLQLLDQQRQKPPLQAQVMALKAFAQDSKCIILFISQIDRAYDAEADLPPGPEDIRLPNPLDLTLFNRKIFMQGGEIAA</sequence>
<dbReference type="EMBL" id="CP098747">
    <property type="protein sequence ID" value="USG62751.1"/>
    <property type="molecule type" value="Genomic_DNA"/>
</dbReference>
<dbReference type="InterPro" id="IPR027417">
    <property type="entry name" value="P-loop_NTPase"/>
</dbReference>
<dbReference type="SUPFAM" id="SSF52540">
    <property type="entry name" value="P-loop containing nucleoside triphosphate hydrolases"/>
    <property type="match status" value="1"/>
</dbReference>
<dbReference type="PANTHER" id="PTHR30153">
    <property type="entry name" value="REPLICATIVE DNA HELICASE DNAB"/>
    <property type="match status" value="1"/>
</dbReference>
<keyword evidence="2" id="KW-0067">ATP-binding</keyword>
<dbReference type="Proteomes" id="UP001056291">
    <property type="component" value="Chromosome"/>
</dbReference>
<dbReference type="NCBIfam" id="NF004629">
    <property type="entry name" value="PRK05973.1"/>
    <property type="match status" value="1"/>
</dbReference>
<dbReference type="InterPro" id="IPR007694">
    <property type="entry name" value="DNA_helicase_DnaB-like_C"/>
</dbReference>
<evidence type="ECO:0000313" key="2">
    <source>
        <dbReference type="EMBL" id="USG62751.1"/>
    </source>
</evidence>
<reference evidence="2" key="1">
    <citation type="submission" date="2022-06" db="EMBL/GenBank/DDBJ databases">
        <title>Sneathiella actinostolidae sp. nov., isolated from a sea anemonein the Western Pacific Ocean.</title>
        <authorList>
            <person name="Wei M.J."/>
        </authorList>
    </citation>
    <scope>NUCLEOTIDE SEQUENCE</scope>
    <source>
        <strain evidence="2">PHK-P5</strain>
    </source>
</reference>
<evidence type="ECO:0000259" key="1">
    <source>
        <dbReference type="Pfam" id="PF03796"/>
    </source>
</evidence>
<feature type="domain" description="SF4 helicase" evidence="1">
    <location>
        <begin position="126"/>
        <end position="215"/>
    </location>
</feature>
<dbReference type="RefSeq" id="WP_251936839.1">
    <property type="nucleotide sequence ID" value="NZ_CP098747.1"/>
</dbReference>
<protein>
    <submittedName>
        <fullName evidence="2">DNA helicase</fullName>
    </submittedName>
</protein>
<keyword evidence="3" id="KW-1185">Reference proteome</keyword>
<dbReference type="Pfam" id="PF03796">
    <property type="entry name" value="DnaB_C"/>
    <property type="match status" value="2"/>
</dbReference>
<dbReference type="GO" id="GO:0004386">
    <property type="term" value="F:helicase activity"/>
    <property type="evidence" value="ECO:0007669"/>
    <property type="project" value="UniProtKB-KW"/>
</dbReference>
<dbReference type="PANTHER" id="PTHR30153:SF2">
    <property type="entry name" value="REPLICATIVE DNA HELICASE"/>
    <property type="match status" value="1"/>
</dbReference>
<keyword evidence="2" id="KW-0547">Nucleotide-binding</keyword>
<gene>
    <name evidence="2" type="ORF">NBZ79_07140</name>
</gene>
<dbReference type="Gene3D" id="3.40.50.300">
    <property type="entry name" value="P-loop containing nucleotide triphosphate hydrolases"/>
    <property type="match status" value="2"/>
</dbReference>
<name>A0ABY4W6E8_9PROT</name>
<accession>A0ABY4W6E8</accession>
<evidence type="ECO:0000313" key="3">
    <source>
        <dbReference type="Proteomes" id="UP001056291"/>
    </source>
</evidence>
<proteinExistence type="predicted"/>